<evidence type="ECO:0000313" key="1">
    <source>
        <dbReference type="EMBL" id="GKX64965.1"/>
    </source>
</evidence>
<dbReference type="Proteomes" id="UP001058074">
    <property type="component" value="Unassembled WGS sequence"/>
</dbReference>
<reference evidence="1" key="1">
    <citation type="journal article" date="2025" name="Int. J. Syst. Evol. Microbiol.">
        <title>Inconstantimicrobium mannanitabidum sp. nov., a novel member of the family Clostridiaceae isolated from anoxic soil under the treatment of reductive soil disinfestation.</title>
        <authorList>
            <person name="Ueki A."/>
            <person name="Tonouchi A."/>
            <person name="Honma S."/>
            <person name="Kaku N."/>
            <person name="Ueki K."/>
        </authorList>
    </citation>
    <scope>NUCLEOTIDE SEQUENCE</scope>
    <source>
        <strain evidence="1">TW13</strain>
    </source>
</reference>
<gene>
    <name evidence="1" type="ORF">rsdtw13_02230</name>
</gene>
<comment type="caution">
    <text evidence="1">The sequence shown here is derived from an EMBL/GenBank/DDBJ whole genome shotgun (WGS) entry which is preliminary data.</text>
</comment>
<evidence type="ECO:0000313" key="2">
    <source>
        <dbReference type="Proteomes" id="UP001058074"/>
    </source>
</evidence>
<accession>A0ACB5R6Z6</accession>
<proteinExistence type="predicted"/>
<dbReference type="EMBL" id="BROD01000001">
    <property type="protein sequence ID" value="GKX64965.1"/>
    <property type="molecule type" value="Genomic_DNA"/>
</dbReference>
<sequence>MKEINLKLFLKKFIFFFVGLWIIQLGVALFLGANIGSDPFTVFTQGLSKVVGVTPGQSNMIITGVLFVILAIIDRTYINIGTFLSVLLAGQFIDLSVKMVSVIPFKDLGLIVNCLVLVVGCIIIGIGFSILKASNLGVAPNDVLVLMLVDKTKVEYRWVRMTYDVLVFVVGFFLGGVVGVGTIIVAGLTGPCIQFFMPKLEKVVKAILKEETETGLKKSA</sequence>
<protein>
    <submittedName>
        <fullName evidence="1">Uncharacterized protein</fullName>
    </submittedName>
</protein>
<name>A0ACB5R6Z6_9CLOT</name>
<organism evidence="1 2">
    <name type="scientific">Inconstantimicrobium mannanitabidum</name>
    <dbReference type="NCBI Taxonomy" id="1604901"/>
    <lineage>
        <taxon>Bacteria</taxon>
        <taxon>Bacillati</taxon>
        <taxon>Bacillota</taxon>
        <taxon>Clostridia</taxon>
        <taxon>Eubacteriales</taxon>
        <taxon>Clostridiaceae</taxon>
        <taxon>Inconstantimicrobium</taxon>
    </lineage>
</organism>
<keyword evidence="2" id="KW-1185">Reference proteome</keyword>